<dbReference type="SUPFAM" id="SSF53850">
    <property type="entry name" value="Periplasmic binding protein-like II"/>
    <property type="match status" value="1"/>
</dbReference>
<evidence type="ECO:0000256" key="1">
    <source>
        <dbReference type="ARBA" id="ARBA00004418"/>
    </source>
</evidence>
<dbReference type="InterPro" id="IPR006059">
    <property type="entry name" value="SBP"/>
</dbReference>
<dbReference type="GO" id="GO:0030976">
    <property type="term" value="F:thiamine pyrophosphate binding"/>
    <property type="evidence" value="ECO:0007669"/>
    <property type="project" value="TreeGrafter"/>
</dbReference>
<evidence type="ECO:0000256" key="4">
    <source>
        <dbReference type="ARBA" id="ARBA00022729"/>
    </source>
</evidence>
<gene>
    <name evidence="6" type="ORF">E8M01_24940</name>
</gene>
<evidence type="ECO:0000313" key="7">
    <source>
        <dbReference type="Proteomes" id="UP000298781"/>
    </source>
</evidence>
<dbReference type="InterPro" id="IPR006311">
    <property type="entry name" value="TAT_signal"/>
</dbReference>
<reference evidence="6 7" key="1">
    <citation type="submission" date="2019-04" db="EMBL/GenBank/DDBJ databases">
        <title>Phreatobacter aquaticus sp. nov.</title>
        <authorList>
            <person name="Choi A."/>
        </authorList>
    </citation>
    <scope>NUCLEOTIDE SEQUENCE [LARGE SCALE GENOMIC DNA]</scope>
    <source>
        <strain evidence="6 7">KCTC 52518</strain>
    </source>
</reference>
<keyword evidence="7" id="KW-1185">Reference proteome</keyword>
<dbReference type="PROSITE" id="PS51318">
    <property type="entry name" value="TAT"/>
    <property type="match status" value="1"/>
</dbReference>
<evidence type="ECO:0000256" key="5">
    <source>
        <dbReference type="ARBA" id="ARBA00022764"/>
    </source>
</evidence>
<dbReference type="GO" id="GO:0030288">
    <property type="term" value="C:outer membrane-bounded periplasmic space"/>
    <property type="evidence" value="ECO:0007669"/>
    <property type="project" value="TreeGrafter"/>
</dbReference>
<protein>
    <submittedName>
        <fullName evidence="6">ABC transporter substrate-binding protein</fullName>
    </submittedName>
</protein>
<proteinExistence type="inferred from homology"/>
<organism evidence="6 7">
    <name type="scientific">Phreatobacter stygius</name>
    <dbReference type="NCBI Taxonomy" id="1940610"/>
    <lineage>
        <taxon>Bacteria</taxon>
        <taxon>Pseudomonadati</taxon>
        <taxon>Pseudomonadota</taxon>
        <taxon>Alphaproteobacteria</taxon>
        <taxon>Hyphomicrobiales</taxon>
        <taxon>Phreatobacteraceae</taxon>
        <taxon>Phreatobacter</taxon>
    </lineage>
</organism>
<dbReference type="Proteomes" id="UP000298781">
    <property type="component" value="Chromosome"/>
</dbReference>
<evidence type="ECO:0000256" key="3">
    <source>
        <dbReference type="ARBA" id="ARBA00022448"/>
    </source>
</evidence>
<dbReference type="RefSeq" id="WP_136962629.1">
    <property type="nucleotide sequence ID" value="NZ_CP039690.1"/>
</dbReference>
<evidence type="ECO:0000256" key="2">
    <source>
        <dbReference type="ARBA" id="ARBA00008520"/>
    </source>
</evidence>
<dbReference type="AlphaFoldDB" id="A0A4D7B0L9"/>
<name>A0A4D7B0L9_9HYPH</name>
<dbReference type="CDD" id="cd13589">
    <property type="entry name" value="PBP2_polyamine_RpCGA009"/>
    <property type="match status" value="1"/>
</dbReference>
<dbReference type="PANTHER" id="PTHR30006:SF3">
    <property type="entry name" value="THIAMINE-BINDING PERIPLASMIC PROTEIN"/>
    <property type="match status" value="1"/>
</dbReference>
<keyword evidence="5" id="KW-0574">Periplasm</keyword>
<comment type="similarity">
    <text evidence="2">Belongs to the bacterial solute-binding protein 1 family.</text>
</comment>
<dbReference type="PANTHER" id="PTHR30006">
    <property type="entry name" value="THIAMINE-BINDING PERIPLASMIC PROTEIN-RELATED"/>
    <property type="match status" value="1"/>
</dbReference>
<comment type="subcellular location">
    <subcellularLocation>
        <location evidence="1">Periplasm</location>
    </subcellularLocation>
</comment>
<dbReference type="GO" id="GO:0030975">
    <property type="term" value="F:thiamine binding"/>
    <property type="evidence" value="ECO:0007669"/>
    <property type="project" value="TreeGrafter"/>
</dbReference>
<dbReference type="KEGG" id="pstg:E8M01_24940"/>
<evidence type="ECO:0000313" key="6">
    <source>
        <dbReference type="EMBL" id="QCI67194.1"/>
    </source>
</evidence>
<dbReference type="Pfam" id="PF13416">
    <property type="entry name" value="SBP_bac_8"/>
    <property type="match status" value="1"/>
</dbReference>
<sequence>MAANLDRRSALKAAAGLVASPFIVTSANAQSRRIVVRDLGIGSSFVDAYARPFEQATGIKVVPVTAQHEPAGLIKQMVETRTFTWDMAIVSRATADQLAQDGAGYLEPLGLDAAAGFQALPDMFRAPHYAANDVVATVLAYRTDRVKSPPRSWAEFWDVRGRPGQRAMRKFPFDTIEQALLADGVDPKALYPCDFNRAFASLDRIKKNIAVWWSSGAQSSQLLQSGEVDYCPTWNGRAQVAINGGAPVALMWEQALWQTEGWAILKGTPNAALCREFITFALDPARQAVFALATGYGPSLAKAIDFVPADKARALPTHPDNSRSALLIDVGFWAGHRDRAADLFNRWIVS</sequence>
<dbReference type="OrthoDB" id="9815444at2"/>
<dbReference type="GO" id="GO:0015888">
    <property type="term" value="P:thiamine transport"/>
    <property type="evidence" value="ECO:0007669"/>
    <property type="project" value="TreeGrafter"/>
</dbReference>
<keyword evidence="3" id="KW-0813">Transport</keyword>
<accession>A0A4D7B0L9</accession>
<dbReference type="EMBL" id="CP039690">
    <property type="protein sequence ID" value="QCI67194.1"/>
    <property type="molecule type" value="Genomic_DNA"/>
</dbReference>
<dbReference type="Gene3D" id="3.40.190.10">
    <property type="entry name" value="Periplasmic binding protein-like II"/>
    <property type="match status" value="2"/>
</dbReference>
<keyword evidence="4" id="KW-0732">Signal</keyword>